<dbReference type="InterPro" id="IPR011990">
    <property type="entry name" value="TPR-like_helical_dom_sf"/>
</dbReference>
<evidence type="ECO:0000256" key="1">
    <source>
        <dbReference type="PROSITE-ProRule" id="PRU00339"/>
    </source>
</evidence>
<keyword evidence="3" id="KW-1133">Transmembrane helix</keyword>
<feature type="repeat" description="TPR" evidence="1">
    <location>
        <begin position="48"/>
        <end position="81"/>
    </location>
</feature>
<sequence length="404" mass="43282">MSIALSVASPLAFAVPTAQQVEQSMAQGNWRQADAQLNEVLEAHPKNAHAHYLYAQVLDREGRYSDALSHLQQAKSIDPSLSFTDPTRFASTEARIRNDASRASTTVNPSTNPSMNRSSNGSVAQNPFNQGQVAEPRSHGPSMGMWIGLAVLIAAIALVLRWGLRRARARDDGRADDDRRAQMKRATELLNDIRTLKLDVKLSTAPGHDALLRDVEGTETQLREMVEALSNSKNPVPPYAIEDLENQVESLKARAEGRPDPNAATAAQPGMQGQSPYAQEAERFGRNSQQPYPQQAPYPQQGQQPPVIIQQGGGGFGGGMGGLLTGVLLGEALSHGRDRVIEREVPVERRNDDGGVGGFDFGKDGLGDNGGGGGGLDFGSGSNDWNDNGGGVDLGSNDDNWRDS</sequence>
<evidence type="ECO:0000313" key="4">
    <source>
        <dbReference type="EMBL" id="SAL33419.1"/>
    </source>
</evidence>
<organism evidence="4 5">
    <name type="scientific">Caballeronia concitans</name>
    <dbReference type="NCBI Taxonomy" id="1777133"/>
    <lineage>
        <taxon>Bacteria</taxon>
        <taxon>Pseudomonadati</taxon>
        <taxon>Pseudomonadota</taxon>
        <taxon>Betaproteobacteria</taxon>
        <taxon>Burkholderiales</taxon>
        <taxon>Burkholderiaceae</taxon>
        <taxon>Caballeronia</taxon>
    </lineage>
</organism>
<keyword evidence="1" id="KW-0802">TPR repeat</keyword>
<evidence type="ECO:0000256" key="2">
    <source>
        <dbReference type="SAM" id="MobiDB-lite"/>
    </source>
</evidence>
<evidence type="ECO:0000256" key="3">
    <source>
        <dbReference type="SAM" id="Phobius"/>
    </source>
</evidence>
<dbReference type="Gene3D" id="1.25.40.10">
    <property type="entry name" value="Tetratricopeptide repeat domain"/>
    <property type="match status" value="1"/>
</dbReference>
<accession>A0A658QYX3</accession>
<dbReference type="SUPFAM" id="SSF48452">
    <property type="entry name" value="TPR-like"/>
    <property type="match status" value="1"/>
</dbReference>
<proteinExistence type="predicted"/>
<dbReference type="EMBL" id="FCNV02000005">
    <property type="protein sequence ID" value="SAL33419.1"/>
    <property type="molecule type" value="Genomic_DNA"/>
</dbReference>
<feature type="compositionally biased region" description="Low complexity" evidence="2">
    <location>
        <begin position="289"/>
        <end position="307"/>
    </location>
</feature>
<feature type="compositionally biased region" description="Gly residues" evidence="2">
    <location>
        <begin position="367"/>
        <end position="378"/>
    </location>
</feature>
<reference evidence="4 5" key="1">
    <citation type="submission" date="2016-01" db="EMBL/GenBank/DDBJ databases">
        <authorList>
            <person name="Peeters C."/>
        </authorList>
    </citation>
    <scope>NUCLEOTIDE SEQUENCE [LARGE SCALE GENOMIC DNA]</scope>
    <source>
        <strain evidence="4">LMG 29315</strain>
    </source>
</reference>
<feature type="transmembrane region" description="Helical" evidence="3">
    <location>
        <begin position="143"/>
        <end position="164"/>
    </location>
</feature>
<dbReference type="AlphaFoldDB" id="A0A658QYX3"/>
<feature type="region of interest" description="Disordered" evidence="2">
    <location>
        <begin position="93"/>
        <end position="139"/>
    </location>
</feature>
<dbReference type="Pfam" id="PF13432">
    <property type="entry name" value="TPR_16"/>
    <property type="match status" value="1"/>
</dbReference>
<name>A0A658QYX3_9BURK</name>
<dbReference type="PROSITE" id="PS50005">
    <property type="entry name" value="TPR"/>
    <property type="match status" value="1"/>
</dbReference>
<gene>
    <name evidence="4" type="ORF">AWB72_03122</name>
</gene>
<feature type="compositionally biased region" description="Polar residues" evidence="2">
    <location>
        <begin position="101"/>
        <end position="132"/>
    </location>
</feature>
<comment type="caution">
    <text evidence="4">The sequence shown here is derived from an EMBL/GenBank/DDBJ whole genome shotgun (WGS) entry which is preliminary data.</text>
</comment>
<dbReference type="InterPro" id="IPR019734">
    <property type="entry name" value="TPR_rpt"/>
</dbReference>
<feature type="region of interest" description="Disordered" evidence="2">
    <location>
        <begin position="349"/>
        <end position="404"/>
    </location>
</feature>
<keyword evidence="3" id="KW-0472">Membrane</keyword>
<keyword evidence="5" id="KW-1185">Reference proteome</keyword>
<keyword evidence="3" id="KW-0812">Transmembrane</keyword>
<feature type="region of interest" description="Disordered" evidence="2">
    <location>
        <begin position="252"/>
        <end position="307"/>
    </location>
</feature>
<dbReference type="Proteomes" id="UP000198263">
    <property type="component" value="Unassembled WGS sequence"/>
</dbReference>
<evidence type="ECO:0000313" key="5">
    <source>
        <dbReference type="Proteomes" id="UP000198263"/>
    </source>
</evidence>
<protein>
    <submittedName>
        <fullName evidence="4">TPR repeat-containing protein</fullName>
    </submittedName>
</protein>